<dbReference type="SUPFAM" id="SSF52540">
    <property type="entry name" value="P-loop containing nucleoside triphosphate hydrolases"/>
    <property type="match status" value="2"/>
</dbReference>
<dbReference type="CDD" id="cd03221">
    <property type="entry name" value="ABCF_EF-3"/>
    <property type="match status" value="2"/>
</dbReference>
<dbReference type="InterPro" id="IPR003439">
    <property type="entry name" value="ABC_transporter-like_ATP-bd"/>
</dbReference>
<dbReference type="GO" id="GO:0005524">
    <property type="term" value="F:ATP binding"/>
    <property type="evidence" value="ECO:0007669"/>
    <property type="project" value="UniProtKB-KW"/>
</dbReference>
<dbReference type="InterPro" id="IPR051309">
    <property type="entry name" value="ABCF_ATPase"/>
</dbReference>
<accession>A0A0C1QTR0</accession>
<name>A0A0C1QTR0_9CLOT</name>
<dbReference type="PANTHER" id="PTHR42855:SF2">
    <property type="entry name" value="DRUG RESISTANCE ABC TRANSPORTER,ATP-BINDING PROTEIN"/>
    <property type="match status" value="1"/>
</dbReference>
<protein>
    <submittedName>
        <fullName evidence="5">Heme ABC exporter, ATP-binding protein CcmA</fullName>
        <ecNumber evidence="5">3.6.3.41</ecNumber>
    </submittedName>
</protein>
<dbReference type="GO" id="GO:0016887">
    <property type="term" value="F:ATP hydrolysis activity"/>
    <property type="evidence" value="ECO:0007669"/>
    <property type="project" value="InterPro"/>
</dbReference>
<reference evidence="5 6" key="1">
    <citation type="journal article" date="2015" name="Infect. Genet. Evol.">
        <title>Genomic sequences of six botulinum neurotoxin-producing strains representing three clostridial species illustrate the mobility and diversity of botulinum neurotoxin genes.</title>
        <authorList>
            <person name="Smith T.J."/>
            <person name="Hill K.K."/>
            <person name="Xie G."/>
            <person name="Foley B.T."/>
            <person name="Williamson C.H."/>
            <person name="Foster J.T."/>
            <person name="Johnson S.L."/>
            <person name="Chertkov O."/>
            <person name="Teshima H."/>
            <person name="Gibbons H.S."/>
            <person name="Johnsky L.A."/>
            <person name="Karavis M.A."/>
            <person name="Smith L.A."/>
        </authorList>
    </citation>
    <scope>NUCLEOTIDE SEQUENCE [LARGE SCALE GENOMIC DNA]</scope>
    <source>
        <strain evidence="5 6">CDC 2741</strain>
    </source>
</reference>
<dbReference type="InterPro" id="IPR017871">
    <property type="entry name" value="ABC_transporter-like_CS"/>
</dbReference>
<keyword evidence="6" id="KW-1185">Reference proteome</keyword>
<dbReference type="InterPro" id="IPR032781">
    <property type="entry name" value="ABC_tran_Xtn"/>
</dbReference>
<feature type="domain" description="ABC transporter" evidence="4">
    <location>
        <begin position="3"/>
        <end position="218"/>
    </location>
</feature>
<dbReference type="NCBIfam" id="NF000355">
    <property type="entry name" value="ribo_prot_ABC_F"/>
    <property type="match status" value="1"/>
</dbReference>
<gene>
    <name evidence="5" type="primary">ccmA</name>
    <name evidence="5" type="ORF">U732_402</name>
</gene>
<feature type="coiled-coil region" evidence="3">
    <location>
        <begin position="527"/>
        <end position="571"/>
    </location>
</feature>
<dbReference type="PROSITE" id="PS00211">
    <property type="entry name" value="ABC_TRANSPORTER_1"/>
    <property type="match status" value="2"/>
</dbReference>
<proteinExistence type="predicted"/>
<keyword evidence="2 5" id="KW-0067">ATP-binding</keyword>
<dbReference type="STRING" id="29341.RSJ17_04795"/>
<dbReference type="PANTHER" id="PTHR42855">
    <property type="entry name" value="ABC TRANSPORTER ATP-BINDING SUBUNIT"/>
    <property type="match status" value="1"/>
</dbReference>
<evidence type="ECO:0000313" key="6">
    <source>
        <dbReference type="Proteomes" id="UP000031366"/>
    </source>
</evidence>
<keyword evidence="1" id="KW-0547">Nucleotide-binding</keyword>
<sequence>MLLSFKNIKKDFDNVEVLKDINLDIKKNKILGIVGRNGAGKSTLVDIIFGLSEKDEGKILFHQAEIKAAYLRQNGSYELNILCKTNSRKDKDIALNHSMLKYTSELGLEKFYTWDNIRLDNLSGGERTKVSLANIWNFKPQLLILDEPTNNMDFKGVNWLLSELKKFNGSVIIISHDRYFLDKAVDEILEIEDGKSIIFEGNYSFYKEEKERRFKSQFNQYKKEQNYREKIQEDIKNLKNWSQKAHRESTKKPIVAENKMGGKEYFRAKAKKRDIQIKSKIKKLEKLKVDGVEKPKEDKKIYFEFNANTKGGKRLLEFKNISKAFGSNVLFNNSSFYINRGEKIGIFGENGTGKSTLIKIIIGEEKLNNGEMWISDSLEIAYLSQNVIDLDSEITPLELIGELPRDNMGKVRTMLFNMGLSNRILDTKIKYLSFGEKMKVKLAGFILKNYPLIILDEPENHIDLPSREQLEEALINYEGTVIIVSHDRYMMERVCNKMIVIENKMIKRYEKNIKDINLRESHNSLTNDELKSKLMVIENKIAEVLGKLSMIANKDEKYLELEEQFNILLKEKSILTDRIKSK</sequence>
<dbReference type="OrthoDB" id="9801441at2"/>
<dbReference type="EC" id="3.6.3.41" evidence="5"/>
<organism evidence="5 6">
    <name type="scientific">Clostridium argentinense CDC 2741</name>
    <dbReference type="NCBI Taxonomy" id="1418104"/>
    <lineage>
        <taxon>Bacteria</taxon>
        <taxon>Bacillati</taxon>
        <taxon>Bacillota</taxon>
        <taxon>Clostridia</taxon>
        <taxon>Eubacteriales</taxon>
        <taxon>Clostridiaceae</taxon>
        <taxon>Clostridium</taxon>
    </lineage>
</organism>
<dbReference type="Gene3D" id="3.40.50.300">
    <property type="entry name" value="P-loop containing nucleotide triphosphate hydrolases"/>
    <property type="match status" value="2"/>
</dbReference>
<dbReference type="PROSITE" id="PS50893">
    <property type="entry name" value="ABC_TRANSPORTER_2"/>
    <property type="match status" value="2"/>
</dbReference>
<dbReference type="EMBL" id="AYSO01000020">
    <property type="protein sequence ID" value="KIE44367.1"/>
    <property type="molecule type" value="Genomic_DNA"/>
</dbReference>
<dbReference type="InterPro" id="IPR027417">
    <property type="entry name" value="P-loop_NTPase"/>
</dbReference>
<evidence type="ECO:0000313" key="5">
    <source>
        <dbReference type="EMBL" id="KIE44367.1"/>
    </source>
</evidence>
<evidence type="ECO:0000259" key="4">
    <source>
        <dbReference type="PROSITE" id="PS50893"/>
    </source>
</evidence>
<evidence type="ECO:0000256" key="1">
    <source>
        <dbReference type="ARBA" id="ARBA00022741"/>
    </source>
</evidence>
<feature type="domain" description="ABC transporter" evidence="4">
    <location>
        <begin position="316"/>
        <end position="528"/>
    </location>
</feature>
<dbReference type="RefSeq" id="WP_052268265.1">
    <property type="nucleotide sequence ID" value="NZ_AYSO01000020.1"/>
</dbReference>
<dbReference type="Pfam" id="PF12848">
    <property type="entry name" value="ABC_tran_Xtn"/>
    <property type="match status" value="1"/>
</dbReference>
<comment type="caution">
    <text evidence="5">The sequence shown here is derived from an EMBL/GenBank/DDBJ whole genome shotgun (WGS) entry which is preliminary data.</text>
</comment>
<keyword evidence="5" id="KW-0378">Hydrolase</keyword>
<dbReference type="Proteomes" id="UP000031366">
    <property type="component" value="Unassembled WGS sequence"/>
</dbReference>
<evidence type="ECO:0000256" key="3">
    <source>
        <dbReference type="SAM" id="Coils"/>
    </source>
</evidence>
<keyword evidence="3" id="KW-0175">Coiled coil</keyword>
<evidence type="ECO:0000256" key="2">
    <source>
        <dbReference type="ARBA" id="ARBA00022840"/>
    </source>
</evidence>
<dbReference type="AlphaFoldDB" id="A0A0C1QTR0"/>
<dbReference type="Pfam" id="PF00005">
    <property type="entry name" value="ABC_tran"/>
    <property type="match status" value="2"/>
</dbReference>
<dbReference type="SMART" id="SM00382">
    <property type="entry name" value="AAA"/>
    <property type="match status" value="2"/>
</dbReference>
<dbReference type="InterPro" id="IPR003593">
    <property type="entry name" value="AAA+_ATPase"/>
</dbReference>